<gene>
    <name evidence="7" type="ORF">JCM19232_3297</name>
</gene>
<dbReference type="GO" id="GO:0005975">
    <property type="term" value="P:carbohydrate metabolic process"/>
    <property type="evidence" value="ECO:0007669"/>
    <property type="project" value="InterPro"/>
</dbReference>
<keyword evidence="2" id="KW-0460">Magnesium</keyword>
<dbReference type="EMBL" id="BBSA01000011">
    <property type="protein sequence ID" value="GAM64021.1"/>
    <property type="molecule type" value="Genomic_DNA"/>
</dbReference>
<dbReference type="SUPFAM" id="SSF55957">
    <property type="entry name" value="Phosphoglucomutase, C-terminal domain"/>
    <property type="match status" value="1"/>
</dbReference>
<dbReference type="AlphaFoldDB" id="A0A0B8PCD1"/>
<dbReference type="Proteomes" id="UP000031670">
    <property type="component" value="Unassembled WGS sequence"/>
</dbReference>
<dbReference type="InterPro" id="IPR005846">
    <property type="entry name" value="A-D-PHexomutase_a/b/a-III"/>
</dbReference>
<evidence type="ECO:0000256" key="1">
    <source>
        <dbReference type="ARBA" id="ARBA00022723"/>
    </source>
</evidence>
<dbReference type="InterPro" id="IPR036900">
    <property type="entry name" value="A-D-PHexomutase_C_sf"/>
</dbReference>
<proteinExistence type="predicted"/>
<accession>A0A0B8PCD1</accession>
<reference evidence="7 8" key="1">
    <citation type="submission" date="2015-01" db="EMBL/GenBank/DDBJ databases">
        <title>Vibrio sp. C5 JCM 19232 whole genome shotgun sequence.</title>
        <authorList>
            <person name="Sawabe T."/>
            <person name="Meirelles P."/>
            <person name="Feng G."/>
            <person name="Sayaka M."/>
            <person name="Hattori M."/>
            <person name="Ohkuma M."/>
        </authorList>
    </citation>
    <scope>NUCLEOTIDE SEQUENCE [LARGE SCALE GENOMIC DNA]</scope>
    <source>
        <strain evidence="7 8">JCM19232</strain>
    </source>
</reference>
<dbReference type="InterPro" id="IPR005845">
    <property type="entry name" value="A-D-PHexomutase_a/b/a-II"/>
</dbReference>
<dbReference type="InterPro" id="IPR005843">
    <property type="entry name" value="A-D-PHexomutase_C"/>
</dbReference>
<protein>
    <submittedName>
        <fullName evidence="7">Phosphomannomutase</fullName>
    </submittedName>
</protein>
<reference evidence="7 8" key="2">
    <citation type="submission" date="2015-01" db="EMBL/GenBank/DDBJ databases">
        <authorList>
            <consortium name="NBRP consortium"/>
            <person name="Sawabe T."/>
            <person name="Meirelles P."/>
            <person name="Feng G."/>
            <person name="Sayaka M."/>
            <person name="Hattori M."/>
            <person name="Ohkuma M."/>
        </authorList>
    </citation>
    <scope>NUCLEOTIDE SEQUENCE [LARGE SCALE GENOMIC DNA]</scope>
    <source>
        <strain evidence="7 8">JCM19232</strain>
    </source>
</reference>
<evidence type="ECO:0000256" key="3">
    <source>
        <dbReference type="ARBA" id="ARBA00023235"/>
    </source>
</evidence>
<dbReference type="GO" id="GO:0006166">
    <property type="term" value="P:purine ribonucleoside salvage"/>
    <property type="evidence" value="ECO:0007669"/>
    <property type="project" value="TreeGrafter"/>
</dbReference>
<evidence type="ECO:0000313" key="7">
    <source>
        <dbReference type="EMBL" id="GAM64021.1"/>
    </source>
</evidence>
<dbReference type="InterPro" id="IPR016055">
    <property type="entry name" value="A-D-PHexomutase_a/b/a-I/II/III"/>
</dbReference>
<sequence>MAETLLADAGFKKVASVAEQREPDGRFPTVNFPNPEEVGAMDMVMALGKSVDADIACANDPDADRFAVAVKRADGEYQMLTGDQVGSLLGEYLLEGQPSSLVGNTIVSSRLLSSIAKAHGAQYYQTLTGFKWLTNIAMQQQTNETPFLFAYEEALGYTVGSKVWDKDGLSALVAFSQLTAKLKAQGKTLWDKLEDIYRQHGFYLNAQRSIALDPKASPIGDKLRAHPPKEIAGKRVQVTEDLKTLNRLFDDGNVESIDLPASDVLIYYLEDKSRVIVRPSGTEPKLKCYYEVISNFDSGMSFAEANELAQAKMDELIQAHQQSL</sequence>
<dbReference type="GO" id="GO:0008973">
    <property type="term" value="F:phosphopentomutase activity"/>
    <property type="evidence" value="ECO:0007669"/>
    <property type="project" value="TreeGrafter"/>
</dbReference>
<dbReference type="PANTHER" id="PTHR45745">
    <property type="entry name" value="PHOSPHOMANNOMUTASE 45A"/>
    <property type="match status" value="1"/>
</dbReference>
<keyword evidence="3" id="KW-0413">Isomerase</keyword>
<evidence type="ECO:0000259" key="5">
    <source>
        <dbReference type="Pfam" id="PF02879"/>
    </source>
</evidence>
<evidence type="ECO:0000256" key="2">
    <source>
        <dbReference type="ARBA" id="ARBA00022842"/>
    </source>
</evidence>
<organism evidence="7 8">
    <name type="scientific">Vibrio ishigakensis</name>
    <dbReference type="NCBI Taxonomy" id="1481914"/>
    <lineage>
        <taxon>Bacteria</taxon>
        <taxon>Pseudomonadati</taxon>
        <taxon>Pseudomonadota</taxon>
        <taxon>Gammaproteobacteria</taxon>
        <taxon>Vibrionales</taxon>
        <taxon>Vibrionaceae</taxon>
        <taxon>Vibrio</taxon>
    </lineage>
</organism>
<keyword evidence="1" id="KW-0479">Metal-binding</keyword>
<evidence type="ECO:0000313" key="8">
    <source>
        <dbReference type="Proteomes" id="UP000031670"/>
    </source>
</evidence>
<feature type="domain" description="Alpha-D-phosphohexomutase alpha/beta/alpha" evidence="6">
    <location>
        <begin position="81"/>
        <end position="198"/>
    </location>
</feature>
<feature type="domain" description="Alpha-D-phosphohexomutase C-terminal" evidence="4">
    <location>
        <begin position="236"/>
        <end position="292"/>
    </location>
</feature>
<dbReference type="GO" id="GO:0046872">
    <property type="term" value="F:metal ion binding"/>
    <property type="evidence" value="ECO:0007669"/>
    <property type="project" value="UniProtKB-KW"/>
</dbReference>
<dbReference type="Pfam" id="PF02880">
    <property type="entry name" value="PGM_PMM_III"/>
    <property type="match status" value="1"/>
</dbReference>
<dbReference type="PANTHER" id="PTHR45745:SF1">
    <property type="entry name" value="PHOSPHOGLUCOMUTASE 2B-RELATED"/>
    <property type="match status" value="1"/>
</dbReference>
<dbReference type="Pfam" id="PF02879">
    <property type="entry name" value="PGM_PMM_II"/>
    <property type="match status" value="1"/>
</dbReference>
<evidence type="ECO:0000259" key="4">
    <source>
        <dbReference type="Pfam" id="PF00408"/>
    </source>
</evidence>
<name>A0A0B8PCD1_9VIBR</name>
<feature type="domain" description="Alpha-D-phosphohexomutase alpha/beta/alpha" evidence="5">
    <location>
        <begin position="2"/>
        <end position="70"/>
    </location>
</feature>
<comment type="caution">
    <text evidence="7">The sequence shown here is derived from an EMBL/GenBank/DDBJ whole genome shotgun (WGS) entry which is preliminary data.</text>
</comment>
<dbReference type="Pfam" id="PF00408">
    <property type="entry name" value="PGM_PMM_IV"/>
    <property type="match status" value="1"/>
</dbReference>
<evidence type="ECO:0000259" key="6">
    <source>
        <dbReference type="Pfam" id="PF02880"/>
    </source>
</evidence>
<dbReference type="Gene3D" id="3.40.120.10">
    <property type="entry name" value="Alpha-D-Glucose-1,6-Bisphosphate, subunit A, domain 3"/>
    <property type="match status" value="2"/>
</dbReference>
<dbReference type="SUPFAM" id="SSF53738">
    <property type="entry name" value="Phosphoglucomutase, first 3 domains"/>
    <property type="match status" value="2"/>
</dbReference>
<dbReference type="Gene3D" id="3.30.310.50">
    <property type="entry name" value="Alpha-D-phosphohexomutase, C-terminal domain"/>
    <property type="match status" value="1"/>
</dbReference>